<keyword evidence="4" id="KW-1185">Reference proteome</keyword>
<feature type="region of interest" description="Disordered" evidence="1">
    <location>
        <begin position="1"/>
        <end position="28"/>
    </location>
</feature>
<dbReference type="SUPFAM" id="SSF81296">
    <property type="entry name" value="E set domains"/>
    <property type="match status" value="1"/>
</dbReference>
<name>S9RP46_9RHOB</name>
<dbReference type="Gene3D" id="2.60.40.650">
    <property type="match status" value="1"/>
</dbReference>
<feature type="domain" description="DUF4082" evidence="2">
    <location>
        <begin position="156"/>
        <end position="298"/>
    </location>
</feature>
<organism evidence="3 4">
    <name type="scientific">Salipiger mucosus DSM 16094</name>
    <dbReference type="NCBI Taxonomy" id="1123237"/>
    <lineage>
        <taxon>Bacteria</taxon>
        <taxon>Pseudomonadati</taxon>
        <taxon>Pseudomonadota</taxon>
        <taxon>Alphaproteobacteria</taxon>
        <taxon>Rhodobacterales</taxon>
        <taxon>Roseobacteraceae</taxon>
        <taxon>Salipiger</taxon>
    </lineage>
</organism>
<comment type="caution">
    <text evidence="3">The sequence shown here is derived from an EMBL/GenBank/DDBJ whole genome shotgun (WGS) entry which is preliminary data.</text>
</comment>
<proteinExistence type="predicted"/>
<evidence type="ECO:0000259" key="2">
    <source>
        <dbReference type="Pfam" id="PF13313"/>
    </source>
</evidence>
<dbReference type="InterPro" id="IPR014756">
    <property type="entry name" value="Ig_E-set"/>
</dbReference>
<dbReference type="OrthoDB" id="505641at2"/>
<dbReference type="InterPro" id="IPR025141">
    <property type="entry name" value="DUF4082"/>
</dbReference>
<evidence type="ECO:0000313" key="3">
    <source>
        <dbReference type="EMBL" id="EPX75779.1"/>
    </source>
</evidence>
<evidence type="ECO:0000313" key="4">
    <source>
        <dbReference type="Proteomes" id="UP000015347"/>
    </source>
</evidence>
<dbReference type="eggNOG" id="COG1749">
    <property type="taxonomic scope" value="Bacteria"/>
</dbReference>
<accession>S9RP46</accession>
<dbReference type="RefSeq" id="WP_021121025.1">
    <property type="nucleotide sequence ID" value="NZ_KE557288.1"/>
</dbReference>
<protein>
    <recommendedName>
        <fullName evidence="2">DUF4082 domain-containing protein</fullName>
    </recommendedName>
</protein>
<dbReference type="Pfam" id="PF13313">
    <property type="entry name" value="DUF4082"/>
    <property type="match status" value="1"/>
</dbReference>
<sequence>MDETGTRIAPSPRIRSPGSSSARTAQGLVRASASTDAIPATTTLVDLPATVSTGTPLVLTGVATDDDGNPATDDGVVGVVEVSVDGGATWQVADGRGTWTYTWTPTVAGTYEVLARAIDDSVNLPGAAILASDTVEVTAPEQPNGFSLFDPYEVVTGTSYNDGQPVSLGVRFEATETGAVTALKYWRTAADADDTDTRPGYLWDAGGTLLATVTFTSAPGNAGWQVATLDTPVQIAANTEYVVSYQTQDNYLAGGNFFSSGFTDPFGVLTAPSGQNGVYAYGTSLQFPTQSYNSSNYWGDLAFEPGAGVATPLGTLTPAGGWNLPTTPAPEAFAFFANLPDALLFRSTVDPDPVAPGNFPTAWQHSPVPESHVFEPWIPPDPTAPELYFDRDAFVF</sequence>
<dbReference type="AlphaFoldDB" id="S9RP46"/>
<feature type="compositionally biased region" description="Low complexity" evidence="1">
    <location>
        <begin position="7"/>
        <end position="23"/>
    </location>
</feature>
<evidence type="ECO:0000256" key="1">
    <source>
        <dbReference type="SAM" id="MobiDB-lite"/>
    </source>
</evidence>
<reference evidence="4" key="1">
    <citation type="journal article" date="2014" name="Stand. Genomic Sci.">
        <title>Genome sequence of the exopolysaccharide-producing Salipiger mucosus type strain (DSM 16094(T)), a moderately halophilic member of the Roseobacter clade.</title>
        <authorList>
            <person name="Riedel T."/>
            <person name="Spring S."/>
            <person name="Fiebig A."/>
            <person name="Petersen J."/>
            <person name="Kyrpides N.C."/>
            <person name="Goker M."/>
            <person name="Klenk H.P."/>
        </authorList>
    </citation>
    <scope>NUCLEOTIDE SEQUENCE [LARGE SCALE GENOMIC DNA]</scope>
    <source>
        <strain evidence="4">DSM 16094</strain>
    </source>
</reference>
<dbReference type="HOGENOM" id="CLU_696161_0_0_5"/>
<gene>
    <name evidence="3" type="ORF">Salmuc_05417</name>
</gene>
<dbReference type="EMBL" id="APVH01000068">
    <property type="protein sequence ID" value="EPX75779.1"/>
    <property type="molecule type" value="Genomic_DNA"/>
</dbReference>
<dbReference type="Proteomes" id="UP000015347">
    <property type="component" value="Unassembled WGS sequence"/>
</dbReference>
<dbReference type="STRING" id="1123237.Salmuc_05417"/>